<evidence type="ECO:0000256" key="6">
    <source>
        <dbReference type="ARBA" id="ARBA00022940"/>
    </source>
</evidence>
<comment type="similarity">
    <text evidence="2">Belongs to the beta-defensin family.</text>
</comment>
<name>A0A673SLM0_SURSU</name>
<dbReference type="GO" id="GO:0005615">
    <property type="term" value="C:extracellular space"/>
    <property type="evidence" value="ECO:0007669"/>
    <property type="project" value="TreeGrafter"/>
</dbReference>
<sequence length="71" mass="7888">MRALYFLLLTLCLIFSNLAPGACFLTGLGQWSDQYICARQGGTCSFSPCPLFTKIYGTCYSGKAKCCMRPW</sequence>
<evidence type="ECO:0000256" key="5">
    <source>
        <dbReference type="ARBA" id="ARBA00022729"/>
    </source>
</evidence>
<evidence type="ECO:0000256" key="10">
    <source>
        <dbReference type="ARBA" id="ARBA00037394"/>
    </source>
</evidence>
<keyword evidence="8" id="KW-1015">Disulfide bond</keyword>
<comment type="subcellular location">
    <subcellularLocation>
        <location evidence="1">Secreted</location>
    </subcellularLocation>
</comment>
<evidence type="ECO:0000256" key="7">
    <source>
        <dbReference type="ARBA" id="ARBA00023022"/>
    </source>
</evidence>
<feature type="chain" id="PRO_5025583479" description="Beta-defensin 1" evidence="13">
    <location>
        <begin position="24"/>
        <end position="71"/>
    </location>
</feature>
<dbReference type="Proteomes" id="UP000472268">
    <property type="component" value="Chromosome 1"/>
</dbReference>
<dbReference type="InterPro" id="IPR001855">
    <property type="entry name" value="Defensin_beta-like"/>
</dbReference>
<dbReference type="PANTHER" id="PTHR21388:SF9">
    <property type="entry name" value="BETA-DEFENSIN 1"/>
    <property type="match status" value="1"/>
</dbReference>
<evidence type="ECO:0000256" key="12">
    <source>
        <dbReference type="ARBA" id="ARBA00041630"/>
    </source>
</evidence>
<dbReference type="PANTHER" id="PTHR21388">
    <property type="entry name" value="BETA-DEFENSIN-RELATED"/>
    <property type="match status" value="1"/>
</dbReference>
<dbReference type="GO" id="GO:0031731">
    <property type="term" value="F:CCR6 chemokine receptor binding"/>
    <property type="evidence" value="ECO:0007669"/>
    <property type="project" value="TreeGrafter"/>
</dbReference>
<dbReference type="SUPFAM" id="SSF57392">
    <property type="entry name" value="Defensin-like"/>
    <property type="match status" value="1"/>
</dbReference>
<dbReference type="Gene3D" id="3.10.360.10">
    <property type="entry name" value="Antimicrobial Peptide, Beta-defensin 2, Chain A"/>
    <property type="match status" value="1"/>
</dbReference>
<evidence type="ECO:0000256" key="1">
    <source>
        <dbReference type="ARBA" id="ARBA00004613"/>
    </source>
</evidence>
<evidence type="ECO:0000259" key="14">
    <source>
        <dbReference type="Pfam" id="PF00711"/>
    </source>
</evidence>
<feature type="domain" description="Beta-defensin-like" evidence="14">
    <location>
        <begin position="33"/>
        <end position="67"/>
    </location>
</feature>
<keyword evidence="5 13" id="KW-0732">Signal</keyword>
<dbReference type="Pfam" id="PF00711">
    <property type="entry name" value="Defensin_beta"/>
    <property type="match status" value="1"/>
</dbReference>
<evidence type="ECO:0000256" key="9">
    <source>
        <dbReference type="ARBA" id="ARBA00024380"/>
    </source>
</evidence>
<dbReference type="Ensembl" id="ENSSSUT00005000034.1">
    <property type="protein sequence ID" value="ENSSSUP00005000028.1"/>
    <property type="gene ID" value="ENSSSUG00005000021.1"/>
</dbReference>
<reference evidence="15 16" key="1">
    <citation type="submission" date="2019-05" db="EMBL/GenBank/DDBJ databases">
        <title>A Chromosome-scale Meerkat (S. suricatta) Genome Assembly.</title>
        <authorList>
            <person name="Dudchenko O."/>
            <person name="Lieberman Aiden E."/>
            <person name="Tung J."/>
            <person name="Barreiro L.B."/>
            <person name="Clutton-Brock T.H."/>
        </authorList>
    </citation>
    <scope>NUCLEOTIDE SEQUENCE [LARGE SCALE GENOMIC DNA]</scope>
</reference>
<dbReference type="AlphaFoldDB" id="A0A673SLM0"/>
<gene>
    <name evidence="15" type="primary">DEFB1</name>
</gene>
<reference evidence="15" key="2">
    <citation type="submission" date="2025-08" db="UniProtKB">
        <authorList>
            <consortium name="Ensembl"/>
        </authorList>
    </citation>
    <scope>IDENTIFICATION</scope>
</reference>
<dbReference type="OMA" id="SGKAKCC"/>
<evidence type="ECO:0000313" key="15">
    <source>
        <dbReference type="Ensembl" id="ENSSSUP00005000028.1"/>
    </source>
</evidence>
<feature type="signal peptide" evidence="13">
    <location>
        <begin position="1"/>
        <end position="23"/>
    </location>
</feature>
<evidence type="ECO:0000313" key="16">
    <source>
        <dbReference type="Proteomes" id="UP000472268"/>
    </source>
</evidence>
<dbReference type="FunFam" id="3.10.360.10:FF:000001">
    <property type="entry name" value="Beta-defensin 1"/>
    <property type="match status" value="1"/>
</dbReference>
<keyword evidence="3" id="KW-0964">Secreted</keyword>
<dbReference type="GO" id="GO:0050829">
    <property type="term" value="P:defense response to Gram-negative bacterium"/>
    <property type="evidence" value="ECO:0007669"/>
    <property type="project" value="TreeGrafter"/>
</dbReference>
<accession>A0A673SLM0</accession>
<dbReference type="GO" id="GO:0002227">
    <property type="term" value="P:innate immune response in mucosa"/>
    <property type="evidence" value="ECO:0007669"/>
    <property type="project" value="TreeGrafter"/>
</dbReference>
<keyword evidence="6" id="KW-0211">Defensin</keyword>
<comment type="subunit">
    <text evidence="9">Monomer. Homodimer.</text>
</comment>
<evidence type="ECO:0000256" key="3">
    <source>
        <dbReference type="ARBA" id="ARBA00022525"/>
    </source>
</evidence>
<evidence type="ECO:0000256" key="4">
    <source>
        <dbReference type="ARBA" id="ARBA00022529"/>
    </source>
</evidence>
<protein>
    <recommendedName>
        <fullName evidence="11">Beta-defensin 1</fullName>
    </recommendedName>
    <alternativeName>
        <fullName evidence="12">Defensin, beta 1</fullName>
    </alternativeName>
</protein>
<comment type="function">
    <text evidence="10">Has bactericidal activity. May act as a ligand for C-C chemokine receptor CCR6. Positively regulates the sperm motility and bactericidal activity in a CCR6-dependent manner. Binds to CCR6 and triggers Ca2+ mobilization in the sperm which is important for its motility.</text>
</comment>
<keyword evidence="16" id="KW-1185">Reference proteome</keyword>
<evidence type="ECO:0000256" key="13">
    <source>
        <dbReference type="SAM" id="SignalP"/>
    </source>
</evidence>
<reference evidence="15" key="3">
    <citation type="submission" date="2025-09" db="UniProtKB">
        <authorList>
            <consortium name="Ensembl"/>
        </authorList>
    </citation>
    <scope>IDENTIFICATION</scope>
</reference>
<keyword evidence="4" id="KW-0929">Antimicrobial</keyword>
<proteinExistence type="inferred from homology"/>
<dbReference type="GO" id="GO:0050830">
    <property type="term" value="P:defense response to Gram-positive bacterium"/>
    <property type="evidence" value="ECO:0007669"/>
    <property type="project" value="TreeGrafter"/>
</dbReference>
<organism evidence="15 16">
    <name type="scientific">Suricata suricatta</name>
    <name type="common">Meerkat</name>
    <dbReference type="NCBI Taxonomy" id="37032"/>
    <lineage>
        <taxon>Eukaryota</taxon>
        <taxon>Metazoa</taxon>
        <taxon>Chordata</taxon>
        <taxon>Craniata</taxon>
        <taxon>Vertebrata</taxon>
        <taxon>Euteleostomi</taxon>
        <taxon>Mammalia</taxon>
        <taxon>Eutheria</taxon>
        <taxon>Laurasiatheria</taxon>
        <taxon>Carnivora</taxon>
        <taxon>Feliformia</taxon>
        <taxon>Herpestidae</taxon>
        <taxon>Suricata</taxon>
    </lineage>
</organism>
<keyword evidence="7" id="KW-0044">Antibiotic</keyword>
<evidence type="ECO:0000256" key="8">
    <source>
        <dbReference type="ARBA" id="ARBA00023157"/>
    </source>
</evidence>
<evidence type="ECO:0000256" key="11">
    <source>
        <dbReference type="ARBA" id="ARBA00040807"/>
    </source>
</evidence>
<evidence type="ECO:0000256" key="2">
    <source>
        <dbReference type="ARBA" id="ARBA00007371"/>
    </source>
</evidence>